<reference evidence="6 7" key="1">
    <citation type="submission" date="2015-06" db="EMBL/GenBank/DDBJ databases">
        <title>Expansion of signal transduction pathways in fungi by whole-genome duplication.</title>
        <authorList>
            <consortium name="DOE Joint Genome Institute"/>
            <person name="Corrochano L.M."/>
            <person name="Kuo A."/>
            <person name="Marcet-Houben M."/>
            <person name="Polaino S."/>
            <person name="Salamov A."/>
            <person name="Villalobos J.M."/>
            <person name="Alvarez M.I."/>
            <person name="Avalos J."/>
            <person name="Benito E.P."/>
            <person name="Benoit I."/>
            <person name="Burger G."/>
            <person name="Camino L.P."/>
            <person name="Canovas D."/>
            <person name="Cerda-Olmedo E."/>
            <person name="Cheng J.-F."/>
            <person name="Dominguez A."/>
            <person name="Elias M."/>
            <person name="Eslava A.P."/>
            <person name="Glaser F."/>
            <person name="Grimwood J."/>
            <person name="Gutierrez G."/>
            <person name="Heitman J."/>
            <person name="Henrissat B."/>
            <person name="Iturriaga E.A."/>
            <person name="Lang B.F."/>
            <person name="Lavin J.L."/>
            <person name="Lee S."/>
            <person name="Li W."/>
            <person name="Lindquist E."/>
            <person name="Lopez-Garcia S."/>
            <person name="Luque E.M."/>
            <person name="Marcos A.T."/>
            <person name="Martin J."/>
            <person name="Mccluskey K."/>
            <person name="Medina H.R."/>
            <person name="Miralles-Duran A."/>
            <person name="Miyazaki A."/>
            <person name="Munoz-Torres E."/>
            <person name="Oguiza J.A."/>
            <person name="Ohm R."/>
            <person name="Olmedo M."/>
            <person name="Orejas M."/>
            <person name="Ortiz-Castellanos L."/>
            <person name="Pisabarro A.G."/>
            <person name="Rodriguez-Romero J."/>
            <person name="Ruiz-Herrera J."/>
            <person name="Ruiz-Vazquez R."/>
            <person name="Sanz C."/>
            <person name="Schackwitz W."/>
            <person name="Schmutz J."/>
            <person name="Shahriari M."/>
            <person name="Shelest E."/>
            <person name="Silva-Franco F."/>
            <person name="Soanes D."/>
            <person name="Syed K."/>
            <person name="Tagua V.G."/>
            <person name="Talbot N.J."/>
            <person name="Thon M."/>
            <person name="De Vries R.P."/>
            <person name="Wiebenga A."/>
            <person name="Yadav J.S."/>
            <person name="Braun E.L."/>
            <person name="Baker S."/>
            <person name="Garre V."/>
            <person name="Horwitz B."/>
            <person name="Torres-Martinez S."/>
            <person name="Idnurm A."/>
            <person name="Herrera-Estrella A."/>
            <person name="Gabaldon T."/>
            <person name="Grigoriev I.V."/>
        </authorList>
    </citation>
    <scope>NUCLEOTIDE SEQUENCE [LARGE SCALE GENOMIC DNA]</scope>
    <source>
        <strain evidence="6 7">CBS 277.49</strain>
    </source>
</reference>
<feature type="domain" description="BZIP" evidence="5">
    <location>
        <begin position="232"/>
        <end position="292"/>
    </location>
</feature>
<evidence type="ECO:0000313" key="7">
    <source>
        <dbReference type="Proteomes" id="UP000077051"/>
    </source>
</evidence>
<gene>
    <name evidence="6" type="ORF">MUCCIDRAFT_157585</name>
</gene>
<dbReference type="PANTHER" id="PTHR40621">
    <property type="entry name" value="TRANSCRIPTION FACTOR KAPC-RELATED"/>
    <property type="match status" value="1"/>
</dbReference>
<name>A0A162Y7A3_MUCCL</name>
<dbReference type="InterPro" id="IPR050936">
    <property type="entry name" value="AP-1-like"/>
</dbReference>
<dbReference type="InterPro" id="IPR046347">
    <property type="entry name" value="bZIP_sf"/>
</dbReference>
<evidence type="ECO:0000256" key="4">
    <source>
        <dbReference type="SAM" id="MobiDB-lite"/>
    </source>
</evidence>
<dbReference type="GO" id="GO:0090575">
    <property type="term" value="C:RNA polymerase II transcription regulator complex"/>
    <property type="evidence" value="ECO:0007669"/>
    <property type="project" value="TreeGrafter"/>
</dbReference>
<keyword evidence="3" id="KW-0175">Coiled coil</keyword>
<dbReference type="InterPro" id="IPR004827">
    <property type="entry name" value="bZIP"/>
</dbReference>
<comment type="caution">
    <text evidence="6">The sequence shown here is derived from an EMBL/GenBank/DDBJ whole genome shotgun (WGS) entry which is preliminary data.</text>
</comment>
<feature type="coiled-coil region" evidence="3">
    <location>
        <begin position="81"/>
        <end position="108"/>
    </location>
</feature>
<dbReference type="GO" id="GO:0001228">
    <property type="term" value="F:DNA-binding transcription activator activity, RNA polymerase II-specific"/>
    <property type="evidence" value="ECO:0007669"/>
    <property type="project" value="TreeGrafter"/>
</dbReference>
<comment type="subcellular location">
    <subcellularLocation>
        <location evidence="1">Nucleus</location>
    </subcellularLocation>
</comment>
<evidence type="ECO:0000256" key="2">
    <source>
        <dbReference type="ARBA" id="ARBA00023242"/>
    </source>
</evidence>
<protein>
    <submittedName>
        <fullName evidence="6">Skn-1-like basic-leucine zipper transcription factor</fullName>
    </submittedName>
</protein>
<dbReference type="Pfam" id="PF00170">
    <property type="entry name" value="bZIP_1"/>
    <property type="match status" value="1"/>
</dbReference>
<dbReference type="PROSITE" id="PS00036">
    <property type="entry name" value="BZIP_BASIC"/>
    <property type="match status" value="1"/>
</dbReference>
<dbReference type="Gene3D" id="1.20.5.170">
    <property type="match status" value="1"/>
</dbReference>
<dbReference type="SMART" id="SM00338">
    <property type="entry name" value="BRLZ"/>
    <property type="match status" value="1"/>
</dbReference>
<evidence type="ECO:0000313" key="6">
    <source>
        <dbReference type="EMBL" id="OAC97746.1"/>
    </source>
</evidence>
<feature type="region of interest" description="Disordered" evidence="4">
    <location>
        <begin position="424"/>
        <end position="477"/>
    </location>
</feature>
<organism evidence="6 7">
    <name type="scientific">Mucor lusitanicus CBS 277.49</name>
    <dbReference type="NCBI Taxonomy" id="747725"/>
    <lineage>
        <taxon>Eukaryota</taxon>
        <taxon>Fungi</taxon>
        <taxon>Fungi incertae sedis</taxon>
        <taxon>Mucoromycota</taxon>
        <taxon>Mucoromycotina</taxon>
        <taxon>Mucoromycetes</taxon>
        <taxon>Mucorales</taxon>
        <taxon>Mucorineae</taxon>
        <taxon>Mucoraceae</taxon>
        <taxon>Mucor</taxon>
    </lineage>
</organism>
<feature type="region of interest" description="Disordered" evidence="4">
    <location>
        <begin position="297"/>
        <end position="327"/>
    </location>
</feature>
<dbReference type="Proteomes" id="UP000077051">
    <property type="component" value="Unassembled WGS sequence"/>
</dbReference>
<dbReference type="OrthoDB" id="5571888at2759"/>
<proteinExistence type="predicted"/>
<keyword evidence="2" id="KW-0539">Nucleus</keyword>
<sequence>MNFEDIVDMEWVDSHTTLDETNEFAGDYYFDHQPDFLLEQPVTPPQPAQESMLEPEIKMEPIANMPTTEQIKHLIEIAKHQLALREQLQQVQAQAQQQSETSTQQQQQPADQPLFQSLSAQQSDIQTAAPSTIFAPPPPPAAVAPATTPAMPALSPNTITSMDMTLAPPATAAAMMDSLITDNNAALAPQQSLSVDNNKARRDSLASMTEESISLEAYAEADGIDLKKLTPKERRQLRNKISARNFRVRRKEYISTLEGQVNEHKMVAEGLREKLVKVEEENKKLRKEMDTLKRQNQILQQQQQQQKNPASPRISSPLPKPNLNKDISIMGTKASDSYRQQDNCILVSNAVMPVWDYNAILLQDVHQKPSHVGGPDSSYMDQLVGHFLVSVVQLASTMSRGTNQMSSSSSEYYKPLLPDDRDFTSSSMESYKATSTTTTSSSPSSTASTTSTSTPNTLATASSTTTTAFSNSSSSLTSSCYNMEDLYDILIQSALINSATADKSFLWCDGNATTQH</sequence>
<evidence type="ECO:0000259" key="5">
    <source>
        <dbReference type="PROSITE" id="PS50217"/>
    </source>
</evidence>
<dbReference type="GO" id="GO:0000976">
    <property type="term" value="F:transcription cis-regulatory region binding"/>
    <property type="evidence" value="ECO:0007669"/>
    <property type="project" value="InterPro"/>
</dbReference>
<dbReference type="SUPFAM" id="SSF57959">
    <property type="entry name" value="Leucine zipper domain"/>
    <property type="match status" value="1"/>
</dbReference>
<evidence type="ECO:0000256" key="3">
    <source>
        <dbReference type="SAM" id="Coils"/>
    </source>
</evidence>
<dbReference type="AlphaFoldDB" id="A0A162Y7A3"/>
<dbReference type="EMBL" id="AMYB01000013">
    <property type="protein sequence ID" value="OAC97746.1"/>
    <property type="molecule type" value="Genomic_DNA"/>
</dbReference>
<dbReference type="PANTHER" id="PTHR40621:SF10">
    <property type="entry name" value="BZIP DOMAIN-CONTAINING PROTEIN"/>
    <property type="match status" value="1"/>
</dbReference>
<evidence type="ECO:0000256" key="1">
    <source>
        <dbReference type="ARBA" id="ARBA00004123"/>
    </source>
</evidence>
<keyword evidence="7" id="KW-1185">Reference proteome</keyword>
<feature type="region of interest" description="Disordered" evidence="4">
    <location>
        <begin position="121"/>
        <end position="148"/>
    </location>
</feature>
<feature type="compositionally biased region" description="Low complexity" evidence="4">
    <location>
        <begin position="433"/>
        <end position="477"/>
    </location>
</feature>
<feature type="compositionally biased region" description="Low complexity" evidence="4">
    <location>
        <begin position="297"/>
        <end position="306"/>
    </location>
</feature>
<accession>A0A162Y7A3</accession>
<dbReference type="VEuPathDB" id="FungiDB:MUCCIDRAFT_157585"/>
<dbReference type="PROSITE" id="PS50217">
    <property type="entry name" value="BZIP"/>
    <property type="match status" value="1"/>
</dbReference>
<dbReference type="CDD" id="cd14810">
    <property type="entry name" value="bZIP_u1"/>
    <property type="match status" value="1"/>
</dbReference>
<dbReference type="STRING" id="747725.A0A162Y7A3"/>